<dbReference type="AlphaFoldDB" id="A0A6G7Y4I0"/>
<gene>
    <name evidence="2" type="ORF">G7070_04860</name>
</gene>
<feature type="transmembrane region" description="Helical" evidence="1">
    <location>
        <begin position="63"/>
        <end position="83"/>
    </location>
</feature>
<feature type="transmembrane region" description="Helical" evidence="1">
    <location>
        <begin position="252"/>
        <end position="273"/>
    </location>
</feature>
<feature type="transmembrane region" description="Helical" evidence="1">
    <location>
        <begin position="412"/>
        <end position="431"/>
    </location>
</feature>
<accession>A0A6G7Y4I0</accession>
<evidence type="ECO:0000313" key="3">
    <source>
        <dbReference type="Proteomes" id="UP000501058"/>
    </source>
</evidence>
<keyword evidence="1" id="KW-0812">Transmembrane</keyword>
<dbReference type="EMBL" id="CP049865">
    <property type="protein sequence ID" value="QIK71725.1"/>
    <property type="molecule type" value="Genomic_DNA"/>
</dbReference>
<feature type="transmembrane region" description="Helical" evidence="1">
    <location>
        <begin position="304"/>
        <end position="321"/>
    </location>
</feature>
<dbReference type="RefSeq" id="WP_166232404.1">
    <property type="nucleotide sequence ID" value="NZ_CP049865.1"/>
</dbReference>
<dbReference type="KEGG" id="prv:G7070_04860"/>
<keyword evidence="3" id="KW-1185">Reference proteome</keyword>
<feature type="transmembrane region" description="Helical" evidence="1">
    <location>
        <begin position="6"/>
        <end position="24"/>
    </location>
</feature>
<dbReference type="Proteomes" id="UP000501058">
    <property type="component" value="Chromosome"/>
</dbReference>
<name>A0A6G7Y4I0_9ACTN</name>
<organism evidence="2 3">
    <name type="scientific">Propioniciclava coleopterorum</name>
    <dbReference type="NCBI Taxonomy" id="2714937"/>
    <lineage>
        <taxon>Bacteria</taxon>
        <taxon>Bacillati</taxon>
        <taxon>Actinomycetota</taxon>
        <taxon>Actinomycetes</taxon>
        <taxon>Propionibacteriales</taxon>
        <taxon>Propionibacteriaceae</taxon>
        <taxon>Propioniciclava</taxon>
    </lineage>
</organism>
<feature type="transmembrane region" description="Helical" evidence="1">
    <location>
        <begin position="451"/>
        <end position="471"/>
    </location>
</feature>
<feature type="transmembrane region" description="Helical" evidence="1">
    <location>
        <begin position="483"/>
        <end position="502"/>
    </location>
</feature>
<dbReference type="Pfam" id="PF20176">
    <property type="entry name" value="DUF6541"/>
    <property type="match status" value="1"/>
</dbReference>
<keyword evidence="1" id="KW-1133">Transmembrane helix</keyword>
<evidence type="ECO:0000256" key="1">
    <source>
        <dbReference type="SAM" id="Phobius"/>
    </source>
</evidence>
<protein>
    <submittedName>
        <fullName evidence="2">Uncharacterized protein</fullName>
    </submittedName>
</protein>
<proteinExistence type="predicted"/>
<dbReference type="InterPro" id="IPR046671">
    <property type="entry name" value="DUF6541"/>
</dbReference>
<feature type="transmembrane region" description="Helical" evidence="1">
    <location>
        <begin position="36"/>
        <end position="57"/>
    </location>
</feature>
<keyword evidence="1" id="KW-0472">Membrane</keyword>
<evidence type="ECO:0000313" key="2">
    <source>
        <dbReference type="EMBL" id="QIK71725.1"/>
    </source>
</evidence>
<sequence length="656" mass="69447">MTWTALIPSLAIAAALLLLPGYLVTRAWGAKGATAAALAPAASTTVVAVGAVAAGALRIPWVWSPLVLALALAAAGALVRLGMRRLARPAAAPRPRPETEDAPRASAWWWVAAWVIGAAFNARHFRNVFDSPDAFSQTFDNVWHLNAVRYIVDTGNASSLTVASLNTPAGGSTFYPAAFHDLAALVMLGNGGHLTFAINAVLAVVCIGVWPPTALYLVRSILPARPATILAAGVFTASLTAFPLLMLEFGVLYPNLLGLALLPALVGLAVQLLGLGRAPLASPALAIALGALSLPGLALAHPNVVMLLLLIGVPLAASYAIRQGARALRGATPWRFAAPQIAAAVAFIVVVYLAWPVLRPPVAVDDWGPAPLDPPAAFGYALLNTPIYYKPAWVVSAFMLLGIFAAVRHGMLWLVAAWGTVVAFWMVIASWALSEFRLLLVGIWYQDAHRFAANLAILALPLAALGVEWLTRVTEQAWARVRPLPVWFAPVFAVAIAVALAGTTQRANYMNHAVEMGSGLYKVTADSAVIDQDEYALLQRVPELVPADATIAVNPWNGSALAYGLAGRQVTAPHVLYGMTPEREVVADRLDEAASDPGVCPLLREGRVRYALDFGDREIHGGEHPYPGFDSLASSRGFEEIAREGHAALYRITACG</sequence>
<reference evidence="2 3" key="1">
    <citation type="submission" date="2020-03" db="EMBL/GenBank/DDBJ databases">
        <title>Propioniciclava sp. nov., isolated from Hydrophilus acuminatus.</title>
        <authorList>
            <person name="Hyun D.-W."/>
            <person name="Bae J.-W."/>
        </authorList>
    </citation>
    <scope>NUCLEOTIDE SEQUENCE [LARGE SCALE GENOMIC DNA]</scope>
    <source>
        <strain evidence="2 3">HDW11</strain>
    </source>
</reference>
<feature type="transmembrane region" description="Helical" evidence="1">
    <location>
        <begin position="333"/>
        <end position="355"/>
    </location>
</feature>
<feature type="transmembrane region" description="Helical" evidence="1">
    <location>
        <begin position="227"/>
        <end position="246"/>
    </location>
</feature>
<feature type="transmembrane region" description="Helical" evidence="1">
    <location>
        <begin position="196"/>
        <end position="218"/>
    </location>
</feature>
<feature type="transmembrane region" description="Helical" evidence="1">
    <location>
        <begin position="387"/>
        <end position="407"/>
    </location>
</feature>